<dbReference type="RefSeq" id="WP_237339083.1">
    <property type="nucleotide sequence ID" value="NZ_BAABCM010000022.1"/>
</dbReference>
<evidence type="ECO:0000313" key="2">
    <source>
        <dbReference type="EMBL" id="GAA3853827.1"/>
    </source>
</evidence>
<feature type="compositionally biased region" description="Polar residues" evidence="1">
    <location>
        <begin position="1"/>
        <end position="15"/>
    </location>
</feature>
<dbReference type="Proteomes" id="UP001501624">
    <property type="component" value="Unassembled WGS sequence"/>
</dbReference>
<name>A0ABP7JT44_9PSEU</name>
<evidence type="ECO:0000256" key="1">
    <source>
        <dbReference type="SAM" id="MobiDB-lite"/>
    </source>
</evidence>
<proteinExistence type="predicted"/>
<dbReference type="EMBL" id="BAABCM010000022">
    <property type="protein sequence ID" value="GAA3853827.1"/>
    <property type="molecule type" value="Genomic_DNA"/>
</dbReference>
<evidence type="ECO:0000313" key="3">
    <source>
        <dbReference type="Proteomes" id="UP001501624"/>
    </source>
</evidence>
<keyword evidence="3" id="KW-1185">Reference proteome</keyword>
<sequence length="114" mass="12154">MRSASSDLKVSTNRSVPARPPWNRDRTVETLVASQGKNETGAHDAARHRSEAAEAKLRRLRSTIEAGVDPAALVEAITESQAQRAAARAELDGAPAPSLLTFAEVYAMIDSLAT</sequence>
<accession>A0ABP7JT44</accession>
<feature type="region of interest" description="Disordered" evidence="1">
    <location>
        <begin position="1"/>
        <end position="27"/>
    </location>
</feature>
<protein>
    <submittedName>
        <fullName evidence="2">Uncharacterized protein</fullName>
    </submittedName>
</protein>
<comment type="caution">
    <text evidence="2">The sequence shown here is derived from an EMBL/GenBank/DDBJ whole genome shotgun (WGS) entry which is preliminary data.</text>
</comment>
<organism evidence="2 3">
    <name type="scientific">Amycolatopsis tucumanensis</name>
    <dbReference type="NCBI Taxonomy" id="401106"/>
    <lineage>
        <taxon>Bacteria</taxon>
        <taxon>Bacillati</taxon>
        <taxon>Actinomycetota</taxon>
        <taxon>Actinomycetes</taxon>
        <taxon>Pseudonocardiales</taxon>
        <taxon>Pseudonocardiaceae</taxon>
        <taxon>Amycolatopsis</taxon>
    </lineage>
</organism>
<gene>
    <name evidence="2" type="ORF">GCM10022380_84620</name>
</gene>
<reference evidence="3" key="1">
    <citation type="journal article" date="2019" name="Int. J. Syst. Evol. Microbiol.">
        <title>The Global Catalogue of Microorganisms (GCM) 10K type strain sequencing project: providing services to taxonomists for standard genome sequencing and annotation.</title>
        <authorList>
            <consortium name="The Broad Institute Genomics Platform"/>
            <consortium name="The Broad Institute Genome Sequencing Center for Infectious Disease"/>
            <person name="Wu L."/>
            <person name="Ma J."/>
        </authorList>
    </citation>
    <scope>NUCLEOTIDE SEQUENCE [LARGE SCALE GENOMIC DNA]</scope>
    <source>
        <strain evidence="3">JCM 17017</strain>
    </source>
</reference>